<dbReference type="Proteomes" id="UP000286147">
    <property type="component" value="Unassembled WGS sequence"/>
</dbReference>
<dbReference type="AlphaFoldDB" id="A0A412CGS2"/>
<gene>
    <name evidence="1" type="ORF">DWY77_02910</name>
</gene>
<dbReference type="EMBL" id="QRTP01000004">
    <property type="protein sequence ID" value="RGQ85573.1"/>
    <property type="molecule type" value="Genomic_DNA"/>
</dbReference>
<dbReference type="RefSeq" id="WP_118035634.1">
    <property type="nucleotide sequence ID" value="NZ_QRTP01000004.1"/>
</dbReference>
<organism evidence="1 2">
    <name type="scientific">Megamonas rupellensis</name>
    <dbReference type="NCBI Taxonomy" id="491921"/>
    <lineage>
        <taxon>Bacteria</taxon>
        <taxon>Bacillati</taxon>
        <taxon>Bacillota</taxon>
        <taxon>Negativicutes</taxon>
        <taxon>Selenomonadales</taxon>
        <taxon>Selenomonadaceae</taxon>
        <taxon>Megamonas</taxon>
    </lineage>
</organism>
<protein>
    <submittedName>
        <fullName evidence="1">Uncharacterized protein</fullName>
    </submittedName>
</protein>
<accession>A0A412CGS2</accession>
<name>A0A412CGS2_9FIRM</name>
<proteinExistence type="predicted"/>
<comment type="caution">
    <text evidence="1">The sequence shown here is derived from an EMBL/GenBank/DDBJ whole genome shotgun (WGS) entry which is preliminary data.</text>
</comment>
<sequence length="69" mass="7926">MKNLIKIVLGIFIKSKIEQRKQEIKAKLEKEISITTSEWVKARNTAYLAIIDGADDKVLNEIEKVIDKI</sequence>
<reference evidence="1 2" key="1">
    <citation type="submission" date="2018-08" db="EMBL/GenBank/DDBJ databases">
        <title>A genome reference for cultivated species of the human gut microbiota.</title>
        <authorList>
            <person name="Zou Y."/>
            <person name="Xue W."/>
            <person name="Luo G."/>
        </authorList>
    </citation>
    <scope>NUCLEOTIDE SEQUENCE [LARGE SCALE GENOMIC DNA]</scope>
    <source>
        <strain evidence="1 2">AF27-12</strain>
    </source>
</reference>
<evidence type="ECO:0000313" key="2">
    <source>
        <dbReference type="Proteomes" id="UP000286147"/>
    </source>
</evidence>
<evidence type="ECO:0000313" key="1">
    <source>
        <dbReference type="EMBL" id="RGQ85573.1"/>
    </source>
</evidence>